<dbReference type="Pfam" id="PF13640">
    <property type="entry name" value="2OG-FeII_Oxy_3"/>
    <property type="match status" value="1"/>
</dbReference>
<feature type="domain" description="Prolyl 4-hydroxylase alpha subunit Fe(2+) 2OG dioxygenase" evidence="2">
    <location>
        <begin position="411"/>
        <end position="489"/>
    </location>
</feature>
<dbReference type="Gene3D" id="2.60.120.620">
    <property type="entry name" value="q2cbj1_9rhob like domain"/>
    <property type="match status" value="2"/>
</dbReference>
<organism evidence="3 4">
    <name type="scientific">Holothuria leucospilota</name>
    <name type="common">Black long sea cucumber</name>
    <name type="synonym">Mertensiothuria leucospilota</name>
    <dbReference type="NCBI Taxonomy" id="206669"/>
    <lineage>
        <taxon>Eukaryota</taxon>
        <taxon>Metazoa</taxon>
        <taxon>Echinodermata</taxon>
        <taxon>Eleutherozoa</taxon>
        <taxon>Echinozoa</taxon>
        <taxon>Holothuroidea</taxon>
        <taxon>Aspidochirotacea</taxon>
        <taxon>Aspidochirotida</taxon>
        <taxon>Holothuriidae</taxon>
        <taxon>Holothuria</taxon>
    </lineage>
</organism>
<evidence type="ECO:0000256" key="1">
    <source>
        <dbReference type="SAM" id="SignalP"/>
    </source>
</evidence>
<dbReference type="PANTHER" id="PTHR35169:SF3">
    <property type="entry name" value="PROLYL 4-HYDROXYLASE ALPHA SUBUNIT FE(2+) 2OG DIOXYGENASE DOMAIN-CONTAINING PROTEIN"/>
    <property type="match status" value="1"/>
</dbReference>
<protein>
    <recommendedName>
        <fullName evidence="2">Prolyl 4-hydroxylase alpha subunit Fe(2+) 2OG dioxygenase domain-containing protein</fullName>
    </recommendedName>
</protein>
<evidence type="ECO:0000313" key="4">
    <source>
        <dbReference type="Proteomes" id="UP001152320"/>
    </source>
</evidence>
<evidence type="ECO:0000259" key="2">
    <source>
        <dbReference type="Pfam" id="PF13640"/>
    </source>
</evidence>
<name>A0A9Q1CMP4_HOLLE</name>
<dbReference type="InterPro" id="IPR044862">
    <property type="entry name" value="Pro_4_hyd_alph_FE2OG_OXY"/>
</dbReference>
<evidence type="ECO:0000313" key="3">
    <source>
        <dbReference type="EMBL" id="KAJ8047224.1"/>
    </source>
</evidence>
<dbReference type="Proteomes" id="UP001152320">
    <property type="component" value="Chromosome 2"/>
</dbReference>
<keyword evidence="1" id="KW-0732">Signal</keyword>
<gene>
    <name evidence="3" type="ORF">HOLleu_06174</name>
</gene>
<dbReference type="PANTHER" id="PTHR35169">
    <property type="entry name" value="FE2OG DIOXYGENASE DOMAIN-CONTAINING PROTEIN"/>
    <property type="match status" value="1"/>
</dbReference>
<feature type="signal peptide" evidence="1">
    <location>
        <begin position="1"/>
        <end position="28"/>
    </location>
</feature>
<dbReference type="SUPFAM" id="SSF51197">
    <property type="entry name" value="Clavaminate synthase-like"/>
    <property type="match status" value="1"/>
</dbReference>
<dbReference type="EMBL" id="JAIZAY010000002">
    <property type="protein sequence ID" value="KAJ8047224.1"/>
    <property type="molecule type" value="Genomic_DNA"/>
</dbReference>
<accession>A0A9Q1CMP4</accession>
<comment type="caution">
    <text evidence="3">The sequence shown here is derived from an EMBL/GenBank/DDBJ whole genome shotgun (WGS) entry which is preliminary data.</text>
</comment>
<feature type="chain" id="PRO_5040170647" description="Prolyl 4-hydroxylase alpha subunit Fe(2+) 2OG dioxygenase domain-containing protein" evidence="1">
    <location>
        <begin position="29"/>
        <end position="670"/>
    </location>
</feature>
<keyword evidence="4" id="KW-1185">Reference proteome</keyword>
<dbReference type="AlphaFoldDB" id="A0A9Q1CMP4"/>
<proteinExistence type="predicted"/>
<sequence>MKNMVFFFCLRVFFVRLIFFMVCNPVSGRESFNTSDPENRRWPYPLLPGNFEQLIDDLLRDKEQTRTTIGEEETSGPEFALYSSYREGDIDLAAVYDNVLPLQSVFVWQQYASLANDWRFNNIEKYFGRNKPAPPTWISQHNATSFQHSSVNTAFQALVDDLQQTNRKYYAYEVKTNILRRGDFVDVVDGSLDGNEVFLLYFMIDEWKVNQYGELLLYNGQEMVSSVKPAFNRAVLWNSSLAYITKPPSMNSGKSLCFLTVKYTTDLQKVALYEEERHQHMENKRFAERKMFESLVDMTDSYENFEVKDHVFKKYITENNKKIFVFDDMFSHKDLLILKEHVEDYGEYYFDDSLEEDNDNVQWIASLNIEHFTQTRLWRTVQKVAKFVSGGHLDWFPYDIACNNIRSCDSTQNHQDCEYGEEEWTFLLYLTPNLTLESGGETAFYTDSENHEYVISVTPKFGRAVIFEGIIPHSARPPSSLFPGPRFTFAVKLSLKPWIAWKKALKQEFAHEEYMHYAGLTVLKKYYNHLLEKLAKRDLIVEQLIGESLTESPHGIDVCEEHGHCKETLGPNRYHADTPEVSELMRRAETMEADQDEDDSWLQVIDPEFFHESYIDLKEYLEVMERKLFIYKSSGKAGISGELNKQVFTQFLKDREEIKRRYIQLLEVLI</sequence>
<reference evidence="3" key="1">
    <citation type="submission" date="2021-10" db="EMBL/GenBank/DDBJ databases">
        <title>Tropical sea cucumber genome reveals ecological adaptation and Cuvierian tubules defense mechanism.</title>
        <authorList>
            <person name="Chen T."/>
        </authorList>
    </citation>
    <scope>NUCLEOTIDE SEQUENCE</scope>
    <source>
        <strain evidence="3">Nanhai2018</strain>
        <tissue evidence="3">Muscle</tissue>
    </source>
</reference>
<dbReference type="OrthoDB" id="200726at2759"/>